<sequence length="159" mass="17661">MTNVRPNPRRRRIWTSTILRIGGVSSPLHPRPSRTPEDVYVSVNVPTTSVRSNTEKKLRDKPLRILSRPHPAVAQVPLYLYGFSSTQGTDIAHSLLHSGRLFASQANDAERQRKPTLSAALCLCQWKKRLAEVPALGFVGGCKTLVGTENRSLLPALMR</sequence>
<evidence type="ECO:0000313" key="1">
    <source>
        <dbReference type="EMBL" id="GBP04566.1"/>
    </source>
</evidence>
<evidence type="ECO:0000313" key="2">
    <source>
        <dbReference type="Proteomes" id="UP000299102"/>
    </source>
</evidence>
<accession>A0A4C1SRM6</accession>
<dbReference type="AlphaFoldDB" id="A0A4C1SRM6"/>
<comment type="caution">
    <text evidence="1">The sequence shown here is derived from an EMBL/GenBank/DDBJ whole genome shotgun (WGS) entry which is preliminary data.</text>
</comment>
<protein>
    <submittedName>
        <fullName evidence="1">Uncharacterized protein</fullName>
    </submittedName>
</protein>
<dbReference type="Proteomes" id="UP000299102">
    <property type="component" value="Unassembled WGS sequence"/>
</dbReference>
<organism evidence="1 2">
    <name type="scientific">Eumeta variegata</name>
    <name type="common">Bagworm moth</name>
    <name type="synonym">Eumeta japonica</name>
    <dbReference type="NCBI Taxonomy" id="151549"/>
    <lineage>
        <taxon>Eukaryota</taxon>
        <taxon>Metazoa</taxon>
        <taxon>Ecdysozoa</taxon>
        <taxon>Arthropoda</taxon>
        <taxon>Hexapoda</taxon>
        <taxon>Insecta</taxon>
        <taxon>Pterygota</taxon>
        <taxon>Neoptera</taxon>
        <taxon>Endopterygota</taxon>
        <taxon>Lepidoptera</taxon>
        <taxon>Glossata</taxon>
        <taxon>Ditrysia</taxon>
        <taxon>Tineoidea</taxon>
        <taxon>Psychidae</taxon>
        <taxon>Oiketicinae</taxon>
        <taxon>Eumeta</taxon>
    </lineage>
</organism>
<name>A0A4C1SRM6_EUMVA</name>
<reference evidence="1 2" key="1">
    <citation type="journal article" date="2019" name="Commun. Biol.">
        <title>The bagworm genome reveals a unique fibroin gene that provides high tensile strength.</title>
        <authorList>
            <person name="Kono N."/>
            <person name="Nakamura H."/>
            <person name="Ohtoshi R."/>
            <person name="Tomita M."/>
            <person name="Numata K."/>
            <person name="Arakawa K."/>
        </authorList>
    </citation>
    <scope>NUCLEOTIDE SEQUENCE [LARGE SCALE GENOMIC DNA]</scope>
</reference>
<keyword evidence="2" id="KW-1185">Reference proteome</keyword>
<gene>
    <name evidence="1" type="ORF">EVAR_3921_1</name>
</gene>
<dbReference type="EMBL" id="BGZK01000014">
    <property type="protein sequence ID" value="GBP04566.1"/>
    <property type="molecule type" value="Genomic_DNA"/>
</dbReference>
<proteinExistence type="predicted"/>